<protein>
    <submittedName>
        <fullName evidence="1">GAF domain-containing protein</fullName>
    </submittedName>
</protein>
<keyword evidence="2" id="KW-1185">Reference proteome</keyword>
<dbReference type="EMBL" id="JAOXLN010000013">
    <property type="protein sequence ID" value="MDZ5086477.1"/>
    <property type="molecule type" value="Genomic_DNA"/>
</dbReference>
<gene>
    <name evidence="1" type="ORF">OHX15_13900</name>
</gene>
<name>A0ACC6MHL2_MYCPF</name>
<organism evidence="1 2">
    <name type="scientific">Mycolicibacterium parafortuitum</name>
    <name type="common">Mycobacterium parafortuitum</name>
    <dbReference type="NCBI Taxonomy" id="39692"/>
    <lineage>
        <taxon>Bacteria</taxon>
        <taxon>Bacillati</taxon>
        <taxon>Actinomycetota</taxon>
        <taxon>Actinomycetes</taxon>
        <taxon>Mycobacteriales</taxon>
        <taxon>Mycobacteriaceae</taxon>
        <taxon>Mycolicibacterium</taxon>
    </lineage>
</organism>
<evidence type="ECO:0000313" key="2">
    <source>
        <dbReference type="Proteomes" id="UP001289645"/>
    </source>
</evidence>
<accession>A0ACC6MHL2</accession>
<sequence length="384" mass="41160">MAHRQVQELHELVVAGQVDPTELGDMALREIVADSWRRSISRGVDPDRQGPQSADDNELERLRRAHPLTTAMPLIRRLLVDDAAEAGHMVGVADASGTLLWVEGNRRACRKGEAMNFLPGADWSERSAGTNAPGTALVVDREVQIRRWEHFSRVAQPWSCTAAPVRDPTTGELLGVIDLTGHADAAAPQTLALLRATALAVGKYVALQRLTQTAAEAGPGSCSARLTVLTARRPTWTVCRGAGAGQSVNLAPRHADILVLLMQHPEGLSADHLAVLLDDNDLDAVSVRAEMSRLRRAIGARFLGSKPYRLLEPVTSDLDGVLDALATGDISRALDLCSGPLLPNSGSPGIARLRVEVCAALRLAVIEANDDALLARWHRTGHGS</sequence>
<dbReference type="Proteomes" id="UP001289645">
    <property type="component" value="Unassembled WGS sequence"/>
</dbReference>
<proteinExistence type="predicted"/>
<evidence type="ECO:0000313" key="1">
    <source>
        <dbReference type="EMBL" id="MDZ5086477.1"/>
    </source>
</evidence>
<reference evidence="1 2" key="1">
    <citation type="journal article" date="2021" name="Chemosphere">
        <title>Bioballs carrying a syntrophic Rhodococcus and Mycolicibacterium consortium for simultaneous sorption and biodegradation of fuel oil in contaminated freshwater.</title>
        <authorList>
            <person name="Naloka K."/>
            <person name="Polrit D."/>
            <person name="Muangchinda C."/>
            <person name="Thoetkiattikul H."/>
            <person name="Pinyakong O."/>
        </authorList>
    </citation>
    <scope>NUCLEOTIDE SEQUENCE [LARGE SCALE GENOMIC DNA]</scope>
    <source>
        <strain evidence="1 2">J101</strain>
    </source>
</reference>
<comment type="caution">
    <text evidence="1">The sequence shown here is derived from an EMBL/GenBank/DDBJ whole genome shotgun (WGS) entry which is preliminary data.</text>
</comment>